<accession>A0A7D4NR03</accession>
<evidence type="ECO:0000256" key="4">
    <source>
        <dbReference type="ARBA" id="ARBA00048807"/>
    </source>
</evidence>
<feature type="binding site" evidence="7">
    <location>
        <position position="17"/>
    </location>
    <ligand>
        <name>Zn(2+)</name>
        <dbReference type="ChEBI" id="CHEBI:29105"/>
    </ligand>
</feature>
<dbReference type="KEGG" id="txa:HQN79_07465"/>
<comment type="similarity">
    <text evidence="2 5">Belongs to the PTPS family. QueD subfamily.</text>
</comment>
<dbReference type="GO" id="GO:0008616">
    <property type="term" value="P:tRNA queuosine(34) biosynthetic process"/>
    <property type="evidence" value="ECO:0007669"/>
    <property type="project" value="UniProtKB-KW"/>
</dbReference>
<evidence type="ECO:0000256" key="3">
    <source>
        <dbReference type="ARBA" id="ARBA00018141"/>
    </source>
</evidence>
<organism evidence="8 9">
    <name type="scientific">Thiomicrorhabdus xiamenensis</name>
    <dbReference type="NCBI Taxonomy" id="2739063"/>
    <lineage>
        <taxon>Bacteria</taxon>
        <taxon>Pseudomonadati</taxon>
        <taxon>Pseudomonadota</taxon>
        <taxon>Gammaproteobacteria</taxon>
        <taxon>Thiotrichales</taxon>
        <taxon>Piscirickettsiaceae</taxon>
        <taxon>Thiomicrorhabdus</taxon>
    </lineage>
</organism>
<reference evidence="8 9" key="1">
    <citation type="submission" date="2020-05" db="EMBL/GenBank/DDBJ databases">
        <title>Thiomicrorhabdus sediminis sp.nov. and Thiomicrorhabdus xiamenensis sp.nov., novel sulfur-oxidizing bacteria isolated from coastal sediment.</title>
        <authorList>
            <person name="Liu X."/>
        </authorList>
    </citation>
    <scope>NUCLEOTIDE SEQUENCE [LARGE SCALE GENOMIC DNA]</scope>
    <source>
        <strain evidence="8 9">G2</strain>
    </source>
</reference>
<evidence type="ECO:0000313" key="8">
    <source>
        <dbReference type="EMBL" id="QKI89412.1"/>
    </source>
</evidence>
<dbReference type="NCBIfam" id="TIGR03367">
    <property type="entry name" value="queuosine_QueD"/>
    <property type="match status" value="1"/>
</dbReference>
<proteinExistence type="inferred from homology"/>
<dbReference type="AlphaFoldDB" id="A0A7D4NR03"/>
<feature type="active site" description="Charge relay system" evidence="6">
    <location>
        <position position="70"/>
    </location>
</feature>
<gene>
    <name evidence="8" type="primary">queD</name>
    <name evidence="8" type="ORF">HQN79_07465</name>
</gene>
<dbReference type="Gene3D" id="3.30.479.10">
    <property type="entry name" value="6-pyruvoyl tetrahydropterin synthase/QueD"/>
    <property type="match status" value="1"/>
</dbReference>
<feature type="binding site" evidence="7">
    <location>
        <position position="32"/>
    </location>
    <ligand>
        <name>Zn(2+)</name>
        <dbReference type="ChEBI" id="CHEBI:29105"/>
    </ligand>
</feature>
<evidence type="ECO:0000313" key="9">
    <source>
        <dbReference type="Proteomes" id="UP000504724"/>
    </source>
</evidence>
<dbReference type="Proteomes" id="UP000504724">
    <property type="component" value="Chromosome"/>
</dbReference>
<dbReference type="Pfam" id="PF01242">
    <property type="entry name" value="PTPS"/>
    <property type="match status" value="1"/>
</dbReference>
<dbReference type="GO" id="GO:0046872">
    <property type="term" value="F:metal ion binding"/>
    <property type="evidence" value="ECO:0007669"/>
    <property type="project" value="UniProtKB-KW"/>
</dbReference>
<comment type="catalytic activity">
    <reaction evidence="4 5">
        <text>7,8-dihydroneopterin 3'-triphosphate + H2O = 6-carboxy-5,6,7,8-tetrahydropterin + triphosphate + acetaldehyde + 2 H(+)</text>
        <dbReference type="Rhea" id="RHEA:27966"/>
        <dbReference type="ChEBI" id="CHEBI:15343"/>
        <dbReference type="ChEBI" id="CHEBI:15377"/>
        <dbReference type="ChEBI" id="CHEBI:15378"/>
        <dbReference type="ChEBI" id="CHEBI:18036"/>
        <dbReference type="ChEBI" id="CHEBI:58462"/>
        <dbReference type="ChEBI" id="CHEBI:61032"/>
        <dbReference type="EC" id="4.1.2.50"/>
    </reaction>
</comment>
<sequence length="127" mass="14662">MAQKFVLKTVLDFAAAHTLQGYPGDCSKLHGHNWKIEVQIVGSQLNEIGMVVDFKEIKRHAKEVIKELDHTYLNDHPHFTQINPTAENIAAFLYRQIAERISDERVAMHSITVWENDRNCVIYSEDE</sequence>
<keyword evidence="5" id="KW-0456">Lyase</keyword>
<feature type="active site" description="Charge relay system" evidence="6">
    <location>
        <position position="115"/>
    </location>
</feature>
<dbReference type="RefSeq" id="WP_173285310.1">
    <property type="nucleotide sequence ID" value="NZ_CP054020.1"/>
</dbReference>
<comment type="cofactor">
    <cofactor evidence="5 7">
        <name>Zn(2+)</name>
        <dbReference type="ChEBI" id="CHEBI:29105"/>
    </cofactor>
    <text evidence="5 7">Binds 1 zinc ion per subunit.</text>
</comment>
<dbReference type="EC" id="4.-.-.-" evidence="5"/>
<dbReference type="InterPro" id="IPR038418">
    <property type="entry name" value="6-PTP_synth/QueD_sf"/>
</dbReference>
<dbReference type="SUPFAM" id="SSF55620">
    <property type="entry name" value="Tetrahydrobiopterin biosynthesis enzymes-like"/>
    <property type="match status" value="1"/>
</dbReference>
<dbReference type="PIRSF" id="PIRSF006113">
    <property type="entry name" value="PTP_synth"/>
    <property type="match status" value="1"/>
</dbReference>
<name>A0A7D4NR03_9GAMM</name>
<dbReference type="PANTHER" id="PTHR12589">
    <property type="entry name" value="PYRUVOYL TETRAHYDROBIOPTERIN SYNTHASE"/>
    <property type="match status" value="1"/>
</dbReference>
<protein>
    <recommendedName>
        <fullName evidence="3 5">6-carboxy-5,6,7,8-tetrahydropterin synthase</fullName>
        <ecNumber evidence="5">4.-.-.-</ecNumber>
    </recommendedName>
</protein>
<feature type="active site" description="Proton acceptor" evidence="6">
    <location>
        <position position="26"/>
    </location>
</feature>
<evidence type="ECO:0000256" key="7">
    <source>
        <dbReference type="PIRSR" id="PIRSR006113-2"/>
    </source>
</evidence>
<dbReference type="GO" id="GO:0070497">
    <property type="term" value="F:6-carboxytetrahydropterin synthase activity"/>
    <property type="evidence" value="ECO:0007669"/>
    <property type="project" value="UniProtKB-EC"/>
</dbReference>
<keyword evidence="5" id="KW-0671">Queuosine biosynthesis</keyword>
<comment type="pathway">
    <text evidence="1 5">Purine metabolism; 7-cyano-7-deazaguanine biosynthesis.</text>
</comment>
<evidence type="ECO:0000256" key="6">
    <source>
        <dbReference type="PIRSR" id="PIRSR006113-1"/>
    </source>
</evidence>
<dbReference type="InterPro" id="IPR007115">
    <property type="entry name" value="6-PTP_synth/QueD"/>
</dbReference>
<keyword evidence="9" id="KW-1185">Reference proteome</keyword>
<evidence type="ECO:0000256" key="5">
    <source>
        <dbReference type="PIRNR" id="PIRNR006113"/>
    </source>
</evidence>
<evidence type="ECO:0000256" key="1">
    <source>
        <dbReference type="ARBA" id="ARBA00005061"/>
    </source>
</evidence>
<dbReference type="EMBL" id="CP054020">
    <property type="protein sequence ID" value="QKI89412.1"/>
    <property type="molecule type" value="Genomic_DNA"/>
</dbReference>
<dbReference type="UniPathway" id="UPA00391"/>
<feature type="binding site" evidence="7">
    <location>
        <position position="30"/>
    </location>
    <ligand>
        <name>Zn(2+)</name>
        <dbReference type="ChEBI" id="CHEBI:29105"/>
    </ligand>
</feature>
<dbReference type="PANTHER" id="PTHR12589:SF8">
    <property type="entry name" value="6-CARBOXY-5,6,7,8-TETRAHYDROPTERIN SYNTHASE"/>
    <property type="match status" value="1"/>
</dbReference>
<keyword evidence="5 7" id="KW-0479">Metal-binding</keyword>
<evidence type="ECO:0000256" key="2">
    <source>
        <dbReference type="ARBA" id="ARBA00008900"/>
    </source>
</evidence>
<keyword evidence="5 7" id="KW-0862">Zinc</keyword>